<keyword evidence="9 10" id="KW-0326">Glycosidase</keyword>
<dbReference type="EC" id="3.2.1.101" evidence="4 10"/>
<feature type="compositionally biased region" description="Polar residues" evidence="11">
    <location>
        <begin position="400"/>
        <end position="416"/>
    </location>
</feature>
<evidence type="ECO:0000256" key="10">
    <source>
        <dbReference type="PIRNR" id="PIRNR016302"/>
    </source>
</evidence>
<evidence type="ECO:0000256" key="5">
    <source>
        <dbReference type="ARBA" id="ARBA00022729"/>
    </source>
</evidence>
<dbReference type="FunFam" id="1.50.10.20:FF:000006">
    <property type="entry name" value="Mannan endo-1,6-alpha-mannosidase"/>
    <property type="match status" value="1"/>
</dbReference>
<dbReference type="PIRSF" id="PIRSF016302">
    <property type="entry name" value="Man_a_manosd"/>
    <property type="match status" value="1"/>
</dbReference>
<comment type="catalytic activity">
    <reaction evidence="1 10">
        <text>Random hydrolysis of (1-&gt;6)-alpha-D-mannosidic linkages in unbranched (1-&gt;6)-mannans.</text>
        <dbReference type="EC" id="3.2.1.101"/>
    </reaction>
</comment>
<dbReference type="InterPro" id="IPR014480">
    <property type="entry name" value="Mannan-1_6-alpha_mannosidase"/>
</dbReference>
<dbReference type="AlphaFoldDB" id="A0AAD6MUW0"/>
<feature type="signal peptide" evidence="13">
    <location>
        <begin position="1"/>
        <end position="25"/>
    </location>
</feature>
<dbReference type="Proteomes" id="UP001215712">
    <property type="component" value="Unassembled WGS sequence"/>
</dbReference>
<evidence type="ECO:0000256" key="6">
    <source>
        <dbReference type="ARBA" id="ARBA00022801"/>
    </source>
</evidence>
<dbReference type="Gene3D" id="1.50.10.20">
    <property type="match status" value="1"/>
</dbReference>
<gene>
    <name evidence="14" type="ORF">N7493_006770</name>
</gene>
<comment type="caution">
    <text evidence="14">The sequence shown here is derived from an EMBL/GenBank/DDBJ whole genome shotgun (WGS) entry which is preliminary data.</text>
</comment>
<dbReference type="PANTHER" id="PTHR12145:SF37">
    <property type="entry name" value="MANNAN ENDO-1,6-ALPHA-MANNOSIDASE"/>
    <property type="match status" value="1"/>
</dbReference>
<dbReference type="GO" id="GO:0009272">
    <property type="term" value="P:fungal-type cell wall biogenesis"/>
    <property type="evidence" value="ECO:0007669"/>
    <property type="project" value="TreeGrafter"/>
</dbReference>
<keyword evidence="7 12" id="KW-0472">Membrane</keyword>
<dbReference type="Pfam" id="PF03663">
    <property type="entry name" value="Glyco_hydro_76"/>
    <property type="match status" value="1"/>
</dbReference>
<dbReference type="InterPro" id="IPR008928">
    <property type="entry name" value="6-hairpin_glycosidase_sf"/>
</dbReference>
<dbReference type="InterPro" id="IPR005198">
    <property type="entry name" value="Glyco_hydro_76"/>
</dbReference>
<evidence type="ECO:0000256" key="1">
    <source>
        <dbReference type="ARBA" id="ARBA00001452"/>
    </source>
</evidence>
<dbReference type="GO" id="GO:0016052">
    <property type="term" value="P:carbohydrate catabolic process"/>
    <property type="evidence" value="ECO:0007669"/>
    <property type="project" value="InterPro"/>
</dbReference>
<evidence type="ECO:0000256" key="13">
    <source>
        <dbReference type="SAM" id="SignalP"/>
    </source>
</evidence>
<name>A0AAD6MUW0_9EURO</name>
<keyword evidence="12" id="KW-0812">Transmembrane</keyword>
<feature type="chain" id="PRO_5041988355" description="Mannan endo-1,6-alpha-mannosidase" evidence="13">
    <location>
        <begin position="26"/>
        <end position="460"/>
    </location>
</feature>
<reference evidence="14" key="1">
    <citation type="journal article" date="2023" name="IMA Fungus">
        <title>Comparative genomic study of the Penicillium genus elucidates a diverse pangenome and 15 lateral gene transfer events.</title>
        <authorList>
            <person name="Petersen C."/>
            <person name="Sorensen T."/>
            <person name="Nielsen M.R."/>
            <person name="Sondergaard T.E."/>
            <person name="Sorensen J.L."/>
            <person name="Fitzpatrick D.A."/>
            <person name="Frisvad J.C."/>
            <person name="Nielsen K.L."/>
        </authorList>
    </citation>
    <scope>NUCLEOTIDE SEQUENCE</scope>
    <source>
        <strain evidence="14">IBT 17514</strain>
    </source>
</reference>
<dbReference type="GO" id="GO:0012505">
    <property type="term" value="C:endomembrane system"/>
    <property type="evidence" value="ECO:0007669"/>
    <property type="project" value="UniProtKB-SubCell"/>
</dbReference>
<dbReference type="EMBL" id="JAQJAN010000009">
    <property type="protein sequence ID" value="KAJ5719892.1"/>
    <property type="molecule type" value="Genomic_DNA"/>
</dbReference>
<keyword evidence="6 10" id="KW-0378">Hydrolase</keyword>
<keyword evidence="12" id="KW-1133">Transmembrane helix</keyword>
<evidence type="ECO:0000256" key="4">
    <source>
        <dbReference type="ARBA" id="ARBA00012350"/>
    </source>
</evidence>
<organism evidence="14 15">
    <name type="scientific">Penicillium malachiteum</name>
    <dbReference type="NCBI Taxonomy" id="1324776"/>
    <lineage>
        <taxon>Eukaryota</taxon>
        <taxon>Fungi</taxon>
        <taxon>Dikarya</taxon>
        <taxon>Ascomycota</taxon>
        <taxon>Pezizomycotina</taxon>
        <taxon>Eurotiomycetes</taxon>
        <taxon>Eurotiomycetidae</taxon>
        <taxon>Eurotiales</taxon>
        <taxon>Aspergillaceae</taxon>
        <taxon>Penicillium</taxon>
    </lineage>
</organism>
<reference evidence="14" key="2">
    <citation type="submission" date="2023-01" db="EMBL/GenBank/DDBJ databases">
        <authorList>
            <person name="Petersen C."/>
        </authorList>
    </citation>
    <scope>NUCLEOTIDE SEQUENCE</scope>
    <source>
        <strain evidence="14">IBT 17514</strain>
    </source>
</reference>
<dbReference type="PANTHER" id="PTHR12145">
    <property type="entry name" value="MANNAN ENDO-1,6-ALPHA-MANNOSIDASE DCW1"/>
    <property type="match status" value="1"/>
</dbReference>
<keyword evidence="5 13" id="KW-0732">Signal</keyword>
<sequence length="460" mass="49916">MRSNYVAQIATVILPTLLFPDHVSALTYNSQQEDTIKAAASKQAYAMMSWYHGNETGQTPGAFEFSWWEGAALCNAMLNYWHFTGDDTYNDELSLALQWQGGDNGDYLNANFSQYAGNDDQMQWGAAAMTAAEYKLPDRSSGYSWLSLVQGVYNNQKDNTEGWDPSSCGGGFRWQKTPFQGTGYNLKNAVSNGGFMMLAARLANYLNESSYADWAEKTWEWSLSVKLVNNQTWDVGDSVDGSESCKTVDQTQWTYNYGVYMMGCAHMYAYSNDTKWLTALNGLLDKLWSTFFLAKYGDAIAEITCEGSDTCDRNGMLFKGLTVMWLSNIALIVPSTYDTILAKIQSSAVGAASTCTGEGNGTCGVRWWGSYDGQSGMEPDISATNVFSVAMLPFVNQSEAKPATQSTGGNSTSDPTAGTADDDSKTTTPISSGDRAGAGILTVALVGGVVGMAVFMLMGQ</sequence>
<evidence type="ECO:0000256" key="7">
    <source>
        <dbReference type="ARBA" id="ARBA00023136"/>
    </source>
</evidence>
<protein>
    <recommendedName>
        <fullName evidence="4 10">Mannan endo-1,6-alpha-mannosidase</fullName>
        <ecNumber evidence="4 10">3.2.1.101</ecNumber>
    </recommendedName>
</protein>
<dbReference type="GO" id="GO:0008496">
    <property type="term" value="F:mannan endo-1,6-alpha-mannosidase activity"/>
    <property type="evidence" value="ECO:0007669"/>
    <property type="project" value="UniProtKB-UniRule"/>
</dbReference>
<keyword evidence="15" id="KW-1185">Reference proteome</keyword>
<evidence type="ECO:0000256" key="11">
    <source>
        <dbReference type="SAM" id="MobiDB-lite"/>
    </source>
</evidence>
<comment type="similarity">
    <text evidence="3 10">Belongs to the glycosyl hydrolase 76 family.</text>
</comment>
<evidence type="ECO:0000256" key="3">
    <source>
        <dbReference type="ARBA" id="ARBA00009699"/>
    </source>
</evidence>
<accession>A0AAD6MUW0</accession>
<feature type="region of interest" description="Disordered" evidence="11">
    <location>
        <begin position="400"/>
        <end position="433"/>
    </location>
</feature>
<dbReference type="SUPFAM" id="SSF48208">
    <property type="entry name" value="Six-hairpin glycosidases"/>
    <property type="match status" value="1"/>
</dbReference>
<evidence type="ECO:0000256" key="9">
    <source>
        <dbReference type="ARBA" id="ARBA00023295"/>
    </source>
</evidence>
<evidence type="ECO:0000313" key="15">
    <source>
        <dbReference type="Proteomes" id="UP001215712"/>
    </source>
</evidence>
<evidence type="ECO:0000256" key="12">
    <source>
        <dbReference type="SAM" id="Phobius"/>
    </source>
</evidence>
<evidence type="ECO:0000256" key="8">
    <source>
        <dbReference type="ARBA" id="ARBA00023180"/>
    </source>
</evidence>
<evidence type="ECO:0000256" key="2">
    <source>
        <dbReference type="ARBA" id="ARBA00004308"/>
    </source>
</evidence>
<evidence type="ECO:0000313" key="14">
    <source>
        <dbReference type="EMBL" id="KAJ5719892.1"/>
    </source>
</evidence>
<proteinExistence type="inferred from homology"/>
<comment type="subcellular location">
    <subcellularLocation>
        <location evidence="2">Endomembrane system</location>
    </subcellularLocation>
</comment>
<keyword evidence="8" id="KW-0325">Glycoprotein</keyword>
<feature type="transmembrane region" description="Helical" evidence="12">
    <location>
        <begin position="436"/>
        <end position="458"/>
    </location>
</feature>